<dbReference type="Proteomes" id="UP000254291">
    <property type="component" value="Unassembled WGS sequence"/>
</dbReference>
<accession>A0A378SFM6</accession>
<proteinExistence type="predicted"/>
<dbReference type="OMA" id="TIIHHTG"/>
<dbReference type="AlphaFoldDB" id="A0A378SFM6"/>
<evidence type="ECO:0000313" key="3">
    <source>
        <dbReference type="Proteomes" id="UP000254291"/>
    </source>
</evidence>
<evidence type="ECO:0000313" key="2">
    <source>
        <dbReference type="EMBL" id="STZ41649.1"/>
    </source>
</evidence>
<keyword evidence="1 2" id="KW-0812">Transmembrane</keyword>
<sequence>MTYFESIFKVLGIGLLLGAGLPAVFALGLVAFSRGAGSDGSDGGAVAAPNPAMKILGVSMFVFVGWVILTAVLWITRGTVIHYTGIDMFPFLPAK</sequence>
<gene>
    <name evidence="2" type="ORF">NCTC10742_00855</name>
</gene>
<dbReference type="RefSeq" id="WP_011891034.1">
    <property type="nucleotide sequence ID" value="NZ_JACKST010000065.1"/>
</dbReference>
<dbReference type="EMBL" id="UGQM01000001">
    <property type="protein sequence ID" value="STZ41649.1"/>
    <property type="molecule type" value="Genomic_DNA"/>
</dbReference>
<evidence type="ECO:0000256" key="1">
    <source>
        <dbReference type="SAM" id="Phobius"/>
    </source>
</evidence>
<reference evidence="2 3" key="1">
    <citation type="submission" date="2018-06" db="EMBL/GenBank/DDBJ databases">
        <authorList>
            <consortium name="Pathogen Informatics"/>
            <person name="Doyle S."/>
        </authorList>
    </citation>
    <scope>NUCLEOTIDE SEQUENCE [LARGE SCALE GENOMIC DNA]</scope>
    <source>
        <strain evidence="2 3">NCTC10742</strain>
    </source>
</reference>
<organism evidence="2 3">
    <name type="scientific">Mycolicibacterium gilvum</name>
    <dbReference type="NCBI Taxonomy" id="1804"/>
    <lineage>
        <taxon>Bacteria</taxon>
        <taxon>Bacillati</taxon>
        <taxon>Actinomycetota</taxon>
        <taxon>Actinomycetes</taxon>
        <taxon>Mycobacteriales</taxon>
        <taxon>Mycobacteriaceae</taxon>
        <taxon>Mycolicibacterium</taxon>
    </lineage>
</organism>
<keyword evidence="1" id="KW-1133">Transmembrane helix</keyword>
<feature type="transmembrane region" description="Helical" evidence="1">
    <location>
        <begin position="7"/>
        <end position="32"/>
    </location>
</feature>
<keyword evidence="1" id="KW-0472">Membrane</keyword>
<feature type="transmembrane region" description="Helical" evidence="1">
    <location>
        <begin position="52"/>
        <end position="75"/>
    </location>
</feature>
<name>A0A378SFM6_9MYCO</name>
<protein>
    <submittedName>
        <fullName evidence="2">Transmembrane protein</fullName>
    </submittedName>
</protein>